<dbReference type="RefSeq" id="WP_230503489.1">
    <property type="nucleotide sequence ID" value="NZ_CAKJTJ010000025.1"/>
</dbReference>
<dbReference type="Proteomes" id="UP000789833">
    <property type="component" value="Unassembled WGS sequence"/>
</dbReference>
<evidence type="ECO:0000256" key="2">
    <source>
        <dbReference type="SAM" id="Phobius"/>
    </source>
</evidence>
<name>A0ABN8ABW5_9BACI</name>
<comment type="caution">
    <text evidence="4">The sequence shown here is derived from an EMBL/GenBank/DDBJ whole genome shotgun (WGS) entry which is preliminary data.</text>
</comment>
<evidence type="ECO:0000259" key="3">
    <source>
        <dbReference type="Pfam" id="PF21537"/>
    </source>
</evidence>
<dbReference type="Pfam" id="PF21537">
    <property type="entry name" value="DUF1980_C"/>
    <property type="match status" value="1"/>
</dbReference>
<feature type="domain" description="DUF1980" evidence="3">
    <location>
        <begin position="87"/>
        <end position="219"/>
    </location>
</feature>
<feature type="compositionally biased region" description="Basic and acidic residues" evidence="1">
    <location>
        <begin position="73"/>
        <end position="86"/>
    </location>
</feature>
<reference evidence="4 5" key="1">
    <citation type="submission" date="2021-10" db="EMBL/GenBank/DDBJ databases">
        <authorList>
            <person name="Criscuolo A."/>
        </authorList>
    </citation>
    <scope>NUCLEOTIDE SEQUENCE [LARGE SCALE GENOMIC DNA]</scope>
    <source>
        <strain evidence="5">CIP 111883</strain>
    </source>
</reference>
<feature type="transmembrane region" description="Helical" evidence="2">
    <location>
        <begin position="6"/>
        <end position="26"/>
    </location>
</feature>
<keyword evidence="2" id="KW-1133">Transmembrane helix</keyword>
<protein>
    <recommendedName>
        <fullName evidence="3">DUF1980 domain-containing protein</fullName>
    </recommendedName>
</protein>
<proteinExistence type="predicted"/>
<dbReference type="InterPro" id="IPR048447">
    <property type="entry name" value="DUF1980_C"/>
</dbReference>
<organism evidence="4 5">
    <name type="scientific">Sutcliffiella rhizosphaerae</name>
    <dbReference type="NCBI Taxonomy" id="2880967"/>
    <lineage>
        <taxon>Bacteria</taxon>
        <taxon>Bacillati</taxon>
        <taxon>Bacillota</taxon>
        <taxon>Bacilli</taxon>
        <taxon>Bacillales</taxon>
        <taxon>Bacillaceae</taxon>
        <taxon>Sutcliffiella</taxon>
    </lineage>
</organism>
<keyword evidence="5" id="KW-1185">Reference proteome</keyword>
<keyword evidence="2" id="KW-0472">Membrane</keyword>
<evidence type="ECO:0000313" key="4">
    <source>
        <dbReference type="EMBL" id="CAG9622708.1"/>
    </source>
</evidence>
<dbReference type="PANTHER" id="PTHR40047:SF1">
    <property type="entry name" value="UPF0703 PROTEIN YCGQ"/>
    <property type="match status" value="1"/>
</dbReference>
<gene>
    <name evidence="4" type="ORF">BACCIP111883_03499</name>
</gene>
<dbReference type="PANTHER" id="PTHR40047">
    <property type="entry name" value="UPF0703 PROTEIN YCGQ"/>
    <property type="match status" value="1"/>
</dbReference>
<dbReference type="InterPro" id="IPR052955">
    <property type="entry name" value="UPF0703_membrane_permease"/>
</dbReference>
<feature type="region of interest" description="Disordered" evidence="1">
    <location>
        <begin position="60"/>
        <end position="86"/>
    </location>
</feature>
<sequence>MNKKAVVIIAVLLGIAISGVFVFYLLNKEEVTSRPDTENADLKRAEEYLADPEGYMESLEEKHEDDHDEEGDLHDHDHSHGPEKPEEFYENIKSELLKENMIVIPDKEYIHYLDTIGLFPEDFSGKEIEYTGFIYREPSFNKDEVVIGRYTCCEKEKDGEREIIGLLSTASNASEYEENDWVKVKGLLETTDYGGNSIPFLRIKELELIHPPEDPYVYEEDEEHDH</sequence>
<evidence type="ECO:0000313" key="5">
    <source>
        <dbReference type="Proteomes" id="UP000789833"/>
    </source>
</evidence>
<keyword evidence="2" id="KW-0812">Transmembrane</keyword>
<accession>A0ABN8ABW5</accession>
<evidence type="ECO:0000256" key="1">
    <source>
        <dbReference type="SAM" id="MobiDB-lite"/>
    </source>
</evidence>
<dbReference type="EMBL" id="CAKJTJ010000025">
    <property type="protein sequence ID" value="CAG9622708.1"/>
    <property type="molecule type" value="Genomic_DNA"/>
</dbReference>